<evidence type="ECO:0000313" key="4">
    <source>
        <dbReference type="Proteomes" id="UP000190460"/>
    </source>
</evidence>
<feature type="transmembrane region" description="Helical" evidence="1">
    <location>
        <begin position="85"/>
        <end position="104"/>
    </location>
</feature>
<dbReference type="Proteomes" id="UP000190460">
    <property type="component" value="Unassembled WGS sequence"/>
</dbReference>
<keyword evidence="1" id="KW-0812">Transmembrane</keyword>
<dbReference type="InterPro" id="IPR032096">
    <property type="entry name" value="DUF4815"/>
</dbReference>
<dbReference type="AlphaFoldDB" id="A0A1T4W4R3"/>
<proteinExistence type="predicted"/>
<evidence type="ECO:0000256" key="1">
    <source>
        <dbReference type="SAM" id="Phobius"/>
    </source>
</evidence>
<keyword evidence="1" id="KW-0472">Membrane</keyword>
<dbReference type="STRING" id="92487.SAMN02745130_01005"/>
<feature type="domain" description="DUF4815" evidence="2">
    <location>
        <begin position="10"/>
        <end position="574"/>
    </location>
</feature>
<dbReference type="RefSeq" id="WP_078921490.1">
    <property type="nucleotide sequence ID" value="NZ_FUYB01000003.1"/>
</dbReference>
<keyword evidence="4" id="KW-1185">Reference proteome</keyword>
<evidence type="ECO:0000259" key="2">
    <source>
        <dbReference type="Pfam" id="PF16075"/>
    </source>
</evidence>
<sequence length="644" mass="70797">MRVPKSYIRDTKDWEEIQYRASHALQSAELNEQQKMAADALKGIGDSILSDGNRVAGADINVNKDTGYTTLTAGKIYIRGRVREVGAASFTIPVVGTVMVGVFLRERLETELQNPALRDPAPDTRNYGEPGAARLLAHLEWGFGGGDGFYGVYTVVDGVVRDNRPAPEFDGIYEVVARYDRESNGSYVVYGLALTYLGEESVLIDSVPVLHQVFSLAAGKAHVNGYEVELPYALRLKYPLNRDLQLVESEPSLFTPAANGQMRINTHQAPLVRVVDLEITEEKTVSLTHGAYSGVRDPLPDTAVLEIRSVKQGATTYQAGIDYTLTGALVDWTLSGAEPAPGSTYTVTYRHQRKVQPSGVDTTGFSVAGAVPGTLVLVDYEWALPRIDILTLDKHGLVRKLNGIPHAYRAPVPTPPTIQIKLATIYQNWMAGPTVKNDSVQVVAMDDLRNMREWIYDLYDLVAIERLKTDAIAKEPTSKRGIFVDPFLDDDLRDQGLEQTAAVINGELQLAIDVDVFDLTGTPKLLDYTLDAVLEQLAQTGMMLVNPYQAFEPIPAEVTLIPPVDFWTEEASNWTSPETVTISSGTGGNSATLTDTRTEITRVQTLEAQTLRVREVEIRISGFAPGERLTETRFDNIPVEVVSL</sequence>
<organism evidence="3 4">
    <name type="scientific">Thiothrix eikelboomii</name>
    <dbReference type="NCBI Taxonomy" id="92487"/>
    <lineage>
        <taxon>Bacteria</taxon>
        <taxon>Pseudomonadati</taxon>
        <taxon>Pseudomonadota</taxon>
        <taxon>Gammaproteobacteria</taxon>
        <taxon>Thiotrichales</taxon>
        <taxon>Thiotrichaceae</taxon>
        <taxon>Thiothrix</taxon>
    </lineage>
</organism>
<accession>A0A1T4W4R3</accession>
<gene>
    <name evidence="3" type="ORF">SAMN02745130_01005</name>
</gene>
<dbReference type="OrthoDB" id="2463879at2"/>
<reference evidence="3 4" key="1">
    <citation type="submission" date="2017-02" db="EMBL/GenBank/DDBJ databases">
        <authorList>
            <person name="Peterson S.W."/>
        </authorList>
    </citation>
    <scope>NUCLEOTIDE SEQUENCE [LARGE SCALE GENOMIC DNA]</scope>
    <source>
        <strain evidence="3 4">ATCC 49788</strain>
    </source>
</reference>
<evidence type="ECO:0000313" key="3">
    <source>
        <dbReference type="EMBL" id="SKA72223.1"/>
    </source>
</evidence>
<dbReference type="Pfam" id="PF16075">
    <property type="entry name" value="DUF4815"/>
    <property type="match status" value="1"/>
</dbReference>
<name>A0A1T4W4R3_9GAMM</name>
<protein>
    <recommendedName>
        <fullName evidence="2">DUF4815 domain-containing protein</fullName>
    </recommendedName>
</protein>
<dbReference type="EMBL" id="FUYB01000003">
    <property type="protein sequence ID" value="SKA72223.1"/>
    <property type="molecule type" value="Genomic_DNA"/>
</dbReference>
<keyword evidence="1" id="KW-1133">Transmembrane helix</keyword>